<protein>
    <submittedName>
        <fullName evidence="3">Uncharacterized protein</fullName>
    </submittedName>
</protein>
<dbReference type="EMBL" id="QMIF01000001">
    <property type="protein sequence ID" value="TVM36466.1"/>
    <property type="molecule type" value="Genomic_DNA"/>
</dbReference>
<evidence type="ECO:0000256" key="2">
    <source>
        <dbReference type="SAM" id="SignalP"/>
    </source>
</evidence>
<feature type="signal peptide" evidence="2">
    <location>
        <begin position="1"/>
        <end position="28"/>
    </location>
</feature>
<accession>A0A6P1ZKZ2</accession>
<evidence type="ECO:0000313" key="3">
    <source>
        <dbReference type="EMBL" id="TVM36466.1"/>
    </source>
</evidence>
<feature type="compositionally biased region" description="Polar residues" evidence="1">
    <location>
        <begin position="65"/>
        <end position="79"/>
    </location>
</feature>
<gene>
    <name evidence="3" type="ORF">DQK91_00640</name>
</gene>
<evidence type="ECO:0000256" key="1">
    <source>
        <dbReference type="SAM" id="MobiDB-lite"/>
    </source>
</evidence>
<dbReference type="AlphaFoldDB" id="A0A6P1ZKZ2"/>
<organism evidence="3 4">
    <name type="scientific">Oceanidesulfovibrio marinus</name>
    <dbReference type="NCBI Taxonomy" id="370038"/>
    <lineage>
        <taxon>Bacteria</taxon>
        <taxon>Pseudomonadati</taxon>
        <taxon>Thermodesulfobacteriota</taxon>
        <taxon>Desulfovibrionia</taxon>
        <taxon>Desulfovibrionales</taxon>
        <taxon>Desulfovibrionaceae</taxon>
        <taxon>Oceanidesulfovibrio</taxon>
    </lineage>
</organism>
<feature type="chain" id="PRO_5026881442" evidence="2">
    <location>
        <begin position="29"/>
        <end position="89"/>
    </location>
</feature>
<evidence type="ECO:0000313" key="4">
    <source>
        <dbReference type="Proteomes" id="UP000434052"/>
    </source>
</evidence>
<sequence length="89" mass="9548">MLFKRTITVCIATSLLVSSLVLEKIAKAADTDTTTKNYLESSDLGPMPSSSSGEAHSKGSSSLSQQKNDNSSATPTPEQLNKRQKIIVY</sequence>
<reference evidence="3 4" key="1">
    <citation type="submission" date="2018-06" db="EMBL/GenBank/DDBJ databases">
        <title>Complete genome of Desulfovibrio marinus P48SEP.</title>
        <authorList>
            <person name="Crispim J.S."/>
            <person name="Vidigal P.M.P."/>
            <person name="Silva L.C.F."/>
            <person name="Araujo L.C."/>
            <person name="Laguardia C.N."/>
            <person name="Dias R.S."/>
            <person name="Sousa M.P."/>
            <person name="Paula S.O."/>
            <person name="Silva C."/>
        </authorList>
    </citation>
    <scope>NUCLEOTIDE SEQUENCE [LARGE SCALE GENOMIC DNA]</scope>
    <source>
        <strain evidence="3 4">P48SEP</strain>
    </source>
</reference>
<dbReference type="Proteomes" id="UP000434052">
    <property type="component" value="Unassembled WGS sequence"/>
</dbReference>
<feature type="compositionally biased region" description="Low complexity" evidence="1">
    <location>
        <begin position="32"/>
        <end position="64"/>
    </location>
</feature>
<comment type="caution">
    <text evidence="3">The sequence shown here is derived from an EMBL/GenBank/DDBJ whole genome shotgun (WGS) entry which is preliminary data.</text>
</comment>
<proteinExistence type="predicted"/>
<feature type="region of interest" description="Disordered" evidence="1">
    <location>
        <begin position="32"/>
        <end position="89"/>
    </location>
</feature>
<keyword evidence="2" id="KW-0732">Signal</keyword>
<name>A0A6P1ZKZ2_9BACT</name>